<dbReference type="InterPro" id="IPR025435">
    <property type="entry name" value="YfhD-like"/>
</dbReference>
<accession>A0ABV6DHC3</accession>
<comment type="caution">
    <text evidence="2">The sequence shown here is derived from an EMBL/GenBank/DDBJ whole genome shotgun (WGS) entry which is preliminary data.</text>
</comment>
<gene>
    <name evidence="2" type="ORF">ACFFK0_06165</name>
</gene>
<proteinExistence type="predicted"/>
<dbReference type="Pfam" id="PF14151">
    <property type="entry name" value="YfhD"/>
    <property type="match status" value="1"/>
</dbReference>
<dbReference type="RefSeq" id="WP_377469104.1">
    <property type="nucleotide sequence ID" value="NZ_JBHLWN010000025.1"/>
</dbReference>
<dbReference type="EMBL" id="JBHLWN010000025">
    <property type="protein sequence ID" value="MFC0212040.1"/>
    <property type="molecule type" value="Genomic_DNA"/>
</dbReference>
<keyword evidence="3" id="KW-1185">Reference proteome</keyword>
<feature type="compositionally biased region" description="Basic and acidic residues" evidence="1">
    <location>
        <begin position="30"/>
        <end position="44"/>
    </location>
</feature>
<organism evidence="2 3">
    <name type="scientific">Paenibacillus chartarius</name>
    <dbReference type="NCBI Taxonomy" id="747481"/>
    <lineage>
        <taxon>Bacteria</taxon>
        <taxon>Bacillati</taxon>
        <taxon>Bacillota</taxon>
        <taxon>Bacilli</taxon>
        <taxon>Bacillales</taxon>
        <taxon>Paenibacillaceae</taxon>
        <taxon>Paenibacillus</taxon>
    </lineage>
</organism>
<name>A0ABV6DHC3_9BACL</name>
<sequence>MSDNNRELPIGKNEDVEFAKDMADEDDLEALERAHEADARQENP</sequence>
<feature type="region of interest" description="Disordered" evidence="1">
    <location>
        <begin position="1"/>
        <end position="44"/>
    </location>
</feature>
<reference evidence="2 3" key="1">
    <citation type="submission" date="2024-09" db="EMBL/GenBank/DDBJ databases">
        <authorList>
            <person name="Sun Q."/>
            <person name="Mori K."/>
        </authorList>
    </citation>
    <scope>NUCLEOTIDE SEQUENCE [LARGE SCALE GENOMIC DNA]</scope>
    <source>
        <strain evidence="2 3">CCM 7759</strain>
    </source>
</reference>
<evidence type="ECO:0000313" key="2">
    <source>
        <dbReference type="EMBL" id="MFC0212040.1"/>
    </source>
</evidence>
<dbReference type="Proteomes" id="UP001589776">
    <property type="component" value="Unassembled WGS sequence"/>
</dbReference>
<evidence type="ECO:0000313" key="3">
    <source>
        <dbReference type="Proteomes" id="UP001589776"/>
    </source>
</evidence>
<feature type="compositionally biased region" description="Basic and acidic residues" evidence="1">
    <location>
        <begin position="12"/>
        <end position="22"/>
    </location>
</feature>
<evidence type="ECO:0000256" key="1">
    <source>
        <dbReference type="SAM" id="MobiDB-lite"/>
    </source>
</evidence>
<protein>
    <submittedName>
        <fullName evidence="2">YfhD family protein</fullName>
    </submittedName>
</protein>